<evidence type="ECO:0000313" key="12">
    <source>
        <dbReference type="Proteomes" id="UP000720595"/>
    </source>
</evidence>
<dbReference type="InterPro" id="IPR035921">
    <property type="entry name" value="F/V-ATP_Csub_sf"/>
</dbReference>
<dbReference type="GO" id="GO:0045259">
    <property type="term" value="C:proton-transporting ATP synthase complex"/>
    <property type="evidence" value="ECO:0007669"/>
    <property type="project" value="InterPro"/>
</dbReference>
<evidence type="ECO:0000256" key="8">
    <source>
        <dbReference type="SAM" id="Phobius"/>
    </source>
</evidence>
<feature type="transmembrane region" description="Helical" evidence="8">
    <location>
        <begin position="117"/>
        <end position="137"/>
    </location>
</feature>
<evidence type="ECO:0000256" key="4">
    <source>
        <dbReference type="ARBA" id="ARBA00022989"/>
    </source>
</evidence>
<dbReference type="GO" id="GO:0033177">
    <property type="term" value="C:proton-transporting two-sector ATPase complex, proton-transporting domain"/>
    <property type="evidence" value="ECO:0007669"/>
    <property type="project" value="InterPro"/>
</dbReference>
<name>A0A6N3DC37_9FIRM</name>
<evidence type="ECO:0000259" key="9">
    <source>
        <dbReference type="Pfam" id="PF00137"/>
    </source>
</evidence>
<dbReference type="Proteomes" id="UP000720595">
    <property type="component" value="Unassembled WGS sequence"/>
</dbReference>
<comment type="similarity">
    <text evidence="2">Belongs to the ATPase C chain family.</text>
</comment>
<dbReference type="Pfam" id="PF00137">
    <property type="entry name" value="ATP-synt_C"/>
    <property type="match status" value="1"/>
</dbReference>
<keyword evidence="3 8" id="KW-0812">Transmembrane</keyword>
<dbReference type="Gene3D" id="1.20.120.610">
    <property type="entry name" value="lithium bound rotor ring of v- atpase"/>
    <property type="match status" value="1"/>
</dbReference>
<dbReference type="EMBL" id="JAFBDH010000003">
    <property type="protein sequence ID" value="MBM7550019.1"/>
    <property type="molecule type" value="Genomic_DNA"/>
</dbReference>
<evidence type="ECO:0000256" key="2">
    <source>
        <dbReference type="ARBA" id="ARBA00006704"/>
    </source>
</evidence>
<evidence type="ECO:0000313" key="11">
    <source>
        <dbReference type="EMBL" id="VYU24351.1"/>
    </source>
</evidence>
<evidence type="ECO:0000256" key="6">
    <source>
        <dbReference type="ARBA" id="ARBA00032200"/>
    </source>
</evidence>
<evidence type="ECO:0000256" key="3">
    <source>
        <dbReference type="ARBA" id="ARBA00022692"/>
    </source>
</evidence>
<keyword evidence="12" id="KW-1185">Reference proteome</keyword>
<evidence type="ECO:0000256" key="1">
    <source>
        <dbReference type="ARBA" id="ARBA00004141"/>
    </source>
</evidence>
<dbReference type="InterPro" id="IPR002379">
    <property type="entry name" value="ATPase_proteolipid_c-like_dom"/>
</dbReference>
<feature type="transmembrane region" description="Helical" evidence="8">
    <location>
        <begin position="77"/>
        <end position="105"/>
    </location>
</feature>
<feature type="transmembrane region" description="Helical" evidence="8">
    <location>
        <begin position="36"/>
        <end position="57"/>
    </location>
</feature>
<feature type="domain" description="V-ATPase proteolipid subunit C-like" evidence="9">
    <location>
        <begin position="77"/>
        <end position="136"/>
    </location>
</feature>
<dbReference type="GO" id="GO:0015078">
    <property type="term" value="F:proton transmembrane transporter activity"/>
    <property type="evidence" value="ECO:0007669"/>
    <property type="project" value="InterPro"/>
</dbReference>
<dbReference type="SUPFAM" id="SSF81333">
    <property type="entry name" value="F1F0 ATP synthase subunit C"/>
    <property type="match status" value="1"/>
</dbReference>
<dbReference type="InterPro" id="IPR000454">
    <property type="entry name" value="ATP_synth_F0_csu"/>
</dbReference>
<organism evidence="11">
    <name type="scientific">Peptoniphilus gorbachii</name>
    <dbReference type="NCBI Taxonomy" id="411567"/>
    <lineage>
        <taxon>Bacteria</taxon>
        <taxon>Bacillati</taxon>
        <taxon>Bacillota</taxon>
        <taxon>Tissierellia</taxon>
        <taxon>Tissierellales</taxon>
        <taxon>Peptoniphilaceae</taxon>
        <taxon>Peptoniphilus</taxon>
    </lineage>
</organism>
<dbReference type="PRINTS" id="PR00124">
    <property type="entry name" value="ATPASEC"/>
</dbReference>
<dbReference type="GO" id="GO:0015986">
    <property type="term" value="P:proton motive force-driven ATP synthesis"/>
    <property type="evidence" value="ECO:0007669"/>
    <property type="project" value="InterPro"/>
</dbReference>
<reference evidence="10 12" key="2">
    <citation type="submission" date="2021-01" db="EMBL/GenBank/DDBJ databases">
        <title>Genomic Encyclopedia of Type Strains, Phase IV (KMG-IV): sequencing the most valuable type-strain genomes for metagenomic binning, comparative biology and taxonomic classification.</title>
        <authorList>
            <person name="Goeker M."/>
        </authorList>
    </citation>
    <scope>NUCLEOTIDE SEQUENCE [LARGE SCALE GENOMIC DNA]</scope>
    <source>
        <strain evidence="10 12">DSM 21461</strain>
    </source>
</reference>
<evidence type="ECO:0000256" key="5">
    <source>
        <dbReference type="ARBA" id="ARBA00023136"/>
    </source>
</evidence>
<keyword evidence="4 8" id="KW-1133">Transmembrane helix</keyword>
<comment type="subcellular location">
    <subcellularLocation>
        <location evidence="1">Membrane</location>
        <topology evidence="1">Multi-pass membrane protein</topology>
    </subcellularLocation>
</comment>
<reference evidence="11" key="1">
    <citation type="submission" date="2019-11" db="EMBL/GenBank/DDBJ databases">
        <authorList>
            <person name="Feng L."/>
        </authorList>
    </citation>
    <scope>NUCLEOTIDE SEQUENCE</scope>
    <source>
        <strain evidence="11">PgorbachiiLFYP46</strain>
    </source>
</reference>
<dbReference type="EMBL" id="CACRUP010000024">
    <property type="protein sequence ID" value="VYU24351.1"/>
    <property type="molecule type" value="Genomic_DNA"/>
</dbReference>
<evidence type="ECO:0000313" key="10">
    <source>
        <dbReference type="EMBL" id="MBM7550019.1"/>
    </source>
</evidence>
<keyword evidence="5 8" id="KW-0472">Membrane</keyword>
<sequence>MEKIIIFAVLTVFSMVVTGFYFIYKGTDKNRKFARAFMKLNLFVFAPVFVFGLISLVPQMASAAAAAPTSGNGLGFLAAGLSTGLASLGAGVAVSNVGSAAIGAVSEDPNILGKSMIYLGLAEGIAIYGLIISIMILGRL</sequence>
<dbReference type="RefSeq" id="WP_156702706.1">
    <property type="nucleotide sequence ID" value="NZ_CACRUP010000024.1"/>
</dbReference>
<feature type="transmembrane region" description="Helical" evidence="8">
    <location>
        <begin position="6"/>
        <end position="24"/>
    </location>
</feature>
<dbReference type="AlphaFoldDB" id="A0A6N3DC37"/>
<gene>
    <name evidence="10" type="ORF">JOD41_000750</name>
    <name evidence="11" type="ORF">PGLFYP46_00613</name>
</gene>
<accession>A0A6N3DC37</accession>
<dbReference type="CDD" id="cd18120">
    <property type="entry name" value="ATP-synt_Vo_Ao_c"/>
    <property type="match status" value="1"/>
</dbReference>
<proteinExistence type="inferred from homology"/>
<protein>
    <recommendedName>
        <fullName evidence="6">ATP synthase F(0) sector subunit c</fullName>
    </recommendedName>
    <alternativeName>
        <fullName evidence="7">F-type ATPase subunit c</fullName>
    </alternativeName>
</protein>
<evidence type="ECO:0000256" key="7">
    <source>
        <dbReference type="ARBA" id="ARBA00032887"/>
    </source>
</evidence>